<evidence type="ECO:0000256" key="3">
    <source>
        <dbReference type="SAM" id="Phobius"/>
    </source>
</evidence>
<sequence length="651" mass="74281">MESWWVLFFLRQVFVLACVKTGEVIVIDILALRTPIFFKMFGWFATLMIVQARGWPFVLTFWSVADFCCLYGSHRFPRHWLFWQDEIGLFNESNPAGSFLNDEYYLRLLLAMLFVGLTTSLKRLWLATFLGRRSFAHYSSELDTLLAKMLLISQVSHLAREIDNEIFTGDVGHRLSYPMKTVAFKSADETDSEGPDDVDRPTGETLNKHLGFGKSLLDVASRLGSTRASRRSSSVLSSSARNEIMHLLEDWEEPDYKSNSKSKASITDILQFRQAIATMDDTYPFTPAFGLAQTRGSCVESSERLYKTLQKRTPNDILLPFETLSEICYDSNRMLMRDKAKALIKLFRPDRQGFLTRLDFVSSIDDVYKDLRLFRASLANSSSIDDVFAMIINVFFYIVQILLVLVILGYRQWGPIGSVFAFFFSFSFMFGPASSKYFEGILLIFVRRPYDIGDKISLSDPAKDTNPAGSSTWFVEKVTVFTTTVRFASTNEVATYSNGSLARLRIVNAKRSPKASVCVYMKFSTDAPFQMIKVYQTAIEKFIKDRPREWVQLNAFRATRVEMELNFIEYVIDATHREMWQNIGPIKQSQADLASFSLEVTKKLGLKYHSPAKPVHLSFDKPKRVDSVGVGDGHNYGISEVAQLFEIEGDE</sequence>
<evidence type="ECO:0000256" key="2">
    <source>
        <dbReference type="ARBA" id="ARBA00008017"/>
    </source>
</evidence>
<feature type="signal peptide" evidence="4">
    <location>
        <begin position="1"/>
        <end position="17"/>
    </location>
</feature>
<feature type="transmembrane region" description="Helical" evidence="3">
    <location>
        <begin position="387"/>
        <end position="410"/>
    </location>
</feature>
<feature type="chain" id="PRO_5044820817" description="Mechanosensitive ion channel protein" evidence="4">
    <location>
        <begin position="18"/>
        <end position="651"/>
    </location>
</feature>
<protein>
    <recommendedName>
        <fullName evidence="7">Mechanosensitive ion channel protein</fullName>
    </recommendedName>
</protein>
<evidence type="ECO:0008006" key="7">
    <source>
        <dbReference type="Google" id="ProtNLM"/>
    </source>
</evidence>
<evidence type="ECO:0000256" key="4">
    <source>
        <dbReference type="SAM" id="SignalP"/>
    </source>
</evidence>
<proteinExistence type="inferred from homology"/>
<comment type="caution">
    <text evidence="5">The sequence shown here is derived from an EMBL/GenBank/DDBJ whole genome shotgun (WGS) entry which is preliminary data.</text>
</comment>
<keyword evidence="4" id="KW-0732">Signal</keyword>
<name>A0ABD3SQ80_9STRA</name>
<accession>A0ABD3SQ80</accession>
<keyword evidence="3" id="KW-0472">Membrane</keyword>
<dbReference type="PANTHER" id="PTHR31618">
    <property type="entry name" value="MECHANOSENSITIVE ION CHANNEL PROTEIN 5"/>
    <property type="match status" value="1"/>
</dbReference>
<keyword evidence="6" id="KW-1185">Reference proteome</keyword>
<keyword evidence="3" id="KW-0812">Transmembrane</keyword>
<evidence type="ECO:0000313" key="5">
    <source>
        <dbReference type="EMBL" id="KAL3826531.1"/>
    </source>
</evidence>
<evidence type="ECO:0000313" key="6">
    <source>
        <dbReference type="Proteomes" id="UP001530377"/>
    </source>
</evidence>
<dbReference type="AlphaFoldDB" id="A0ABD3SQ80"/>
<evidence type="ECO:0000256" key="1">
    <source>
        <dbReference type="ARBA" id="ARBA00004141"/>
    </source>
</evidence>
<dbReference type="GO" id="GO:0016020">
    <property type="term" value="C:membrane"/>
    <property type="evidence" value="ECO:0007669"/>
    <property type="project" value="UniProtKB-SubCell"/>
</dbReference>
<feature type="transmembrane region" description="Helical" evidence="3">
    <location>
        <begin position="104"/>
        <end position="125"/>
    </location>
</feature>
<dbReference type="InterPro" id="IPR016688">
    <property type="entry name" value="MscS-like_plants/fungi"/>
</dbReference>
<keyword evidence="3" id="KW-1133">Transmembrane helix</keyword>
<dbReference type="EMBL" id="JALLPB020000019">
    <property type="protein sequence ID" value="KAL3826531.1"/>
    <property type="molecule type" value="Genomic_DNA"/>
</dbReference>
<reference evidence="5 6" key="1">
    <citation type="submission" date="2024-10" db="EMBL/GenBank/DDBJ databases">
        <title>Updated reference genomes for cyclostephanoid diatoms.</title>
        <authorList>
            <person name="Roberts W.R."/>
            <person name="Alverson A.J."/>
        </authorList>
    </citation>
    <scope>NUCLEOTIDE SEQUENCE [LARGE SCALE GENOMIC DNA]</scope>
    <source>
        <strain evidence="5 6">AJA228-03</strain>
    </source>
</reference>
<comment type="similarity">
    <text evidence="2">Belongs to the MscS (TC 1.A.23) family.</text>
</comment>
<dbReference type="PANTHER" id="PTHR31618:SF1">
    <property type="entry name" value="EF-HAND DOMAIN-CONTAINING PROTEIN"/>
    <property type="match status" value="1"/>
</dbReference>
<feature type="transmembrane region" description="Helical" evidence="3">
    <location>
        <begin position="416"/>
        <end position="438"/>
    </location>
</feature>
<comment type="subcellular location">
    <subcellularLocation>
        <location evidence="1">Membrane</location>
        <topology evidence="1">Multi-pass membrane protein</topology>
    </subcellularLocation>
</comment>
<gene>
    <name evidence="5" type="ORF">ACHAXA_003595</name>
</gene>
<dbReference type="Proteomes" id="UP001530377">
    <property type="component" value="Unassembled WGS sequence"/>
</dbReference>
<organism evidence="5 6">
    <name type="scientific">Cyclostephanos tholiformis</name>
    <dbReference type="NCBI Taxonomy" id="382380"/>
    <lineage>
        <taxon>Eukaryota</taxon>
        <taxon>Sar</taxon>
        <taxon>Stramenopiles</taxon>
        <taxon>Ochrophyta</taxon>
        <taxon>Bacillariophyta</taxon>
        <taxon>Coscinodiscophyceae</taxon>
        <taxon>Thalassiosirophycidae</taxon>
        <taxon>Stephanodiscales</taxon>
        <taxon>Stephanodiscaceae</taxon>
        <taxon>Cyclostephanos</taxon>
    </lineage>
</organism>